<feature type="region of interest" description="Disordered" evidence="1">
    <location>
        <begin position="1"/>
        <end position="28"/>
    </location>
</feature>
<evidence type="ECO:0000313" key="3">
    <source>
        <dbReference type="Proteomes" id="UP001310022"/>
    </source>
</evidence>
<name>A0AAN4VUV2_9BACT</name>
<gene>
    <name evidence="2" type="ORF">PEDI_11060</name>
</gene>
<dbReference type="Proteomes" id="UP001310022">
    <property type="component" value="Unassembled WGS sequence"/>
</dbReference>
<organism evidence="2 3">
    <name type="scientific">Persicobacter diffluens</name>
    <dbReference type="NCBI Taxonomy" id="981"/>
    <lineage>
        <taxon>Bacteria</taxon>
        <taxon>Pseudomonadati</taxon>
        <taxon>Bacteroidota</taxon>
        <taxon>Cytophagia</taxon>
        <taxon>Cytophagales</taxon>
        <taxon>Persicobacteraceae</taxon>
        <taxon>Persicobacter</taxon>
    </lineage>
</organism>
<dbReference type="Pfam" id="PF14499">
    <property type="entry name" value="DUF4437"/>
    <property type="match status" value="1"/>
</dbReference>
<accession>A0AAN4VUV2</accession>
<keyword evidence="3" id="KW-1185">Reference proteome</keyword>
<reference evidence="2 3" key="1">
    <citation type="submission" date="2021-12" db="EMBL/GenBank/DDBJ databases">
        <title>Genome sequencing of bacteria with rrn-lacking chromosome and rrn-plasmid.</title>
        <authorList>
            <person name="Anda M."/>
            <person name="Iwasaki W."/>
        </authorList>
    </citation>
    <scope>NUCLEOTIDE SEQUENCE [LARGE SCALE GENOMIC DNA]</scope>
    <source>
        <strain evidence="2 3">NBRC 15940</strain>
    </source>
</reference>
<proteinExistence type="predicted"/>
<protein>
    <submittedName>
        <fullName evidence="2">Uncharacterized protein</fullName>
    </submittedName>
</protein>
<dbReference type="AlphaFoldDB" id="A0AAN4VUV2"/>
<dbReference type="InterPro" id="IPR028013">
    <property type="entry name" value="DUF4437"/>
</dbReference>
<evidence type="ECO:0000256" key="1">
    <source>
        <dbReference type="SAM" id="MobiDB-lite"/>
    </source>
</evidence>
<evidence type="ECO:0000313" key="2">
    <source>
        <dbReference type="EMBL" id="GJM60554.1"/>
    </source>
</evidence>
<feature type="compositionally biased region" description="Polar residues" evidence="1">
    <location>
        <begin position="13"/>
        <end position="24"/>
    </location>
</feature>
<sequence length="94" mass="10213">MGMGLSMMACAPSSDNSKKQQASLEPQGGKYEMVQASEVNWTYLNPARKDKATMAGTLWGDRNGTKATGFLLKPFDGFSSPPHIHNVSYQRSGD</sequence>
<dbReference type="EMBL" id="BQKE01000001">
    <property type="protein sequence ID" value="GJM60554.1"/>
    <property type="molecule type" value="Genomic_DNA"/>
</dbReference>
<comment type="caution">
    <text evidence="2">The sequence shown here is derived from an EMBL/GenBank/DDBJ whole genome shotgun (WGS) entry which is preliminary data.</text>
</comment>